<reference evidence="3 4" key="1">
    <citation type="submission" date="2019-09" db="EMBL/GenBank/DDBJ databases">
        <authorList>
            <person name="Duangmal K."/>
            <person name="Teo W.F.A."/>
            <person name="Lipun K."/>
        </authorList>
    </citation>
    <scope>NUCLEOTIDE SEQUENCE [LARGE SCALE GENOMIC DNA]</scope>
    <source>
        <strain evidence="3 4">K1PN6</strain>
    </source>
</reference>
<keyword evidence="4" id="KW-1185">Reference proteome</keyword>
<gene>
    <name evidence="3" type="ORF">FPZ41_06080</name>
</gene>
<proteinExistence type="predicted"/>
<sequence>MSSDQDHGTADHGMMHGDAESRHIGLLLADATDAVRIGMAPYQAVVRGGRRRRTRRCAVAAVAAVVIAGSAGTLALTGATGGDGGQVSSAATRPHTAQERHVYAPQQTTVGSGRDGGKDWEVTVDVWAAPWDEAEAARQYDAMRRTYPVRDQGGLLLGGDPSMSIGRGRFYVRVTVGDESSMGSLGMFTEGEERLSGKSIEVSTSSLDGLGPGSTDGKLSGTLETGSTDSKERRSGETSAEIVIGTVAPTAQQVRITWSDGTTTDVDRDTEGLDTPRILDAQGCPDSWFVVSVPRGVSYESAKVSK</sequence>
<dbReference type="EMBL" id="VMNX01000010">
    <property type="protein sequence ID" value="MPY48169.1"/>
    <property type="molecule type" value="Genomic_DNA"/>
</dbReference>
<evidence type="ECO:0000313" key="4">
    <source>
        <dbReference type="Proteomes" id="UP000373149"/>
    </source>
</evidence>
<comment type="caution">
    <text evidence="3">The sequence shown here is derived from an EMBL/GenBank/DDBJ whole genome shotgun (WGS) entry which is preliminary data.</text>
</comment>
<feature type="transmembrane region" description="Helical" evidence="2">
    <location>
        <begin position="57"/>
        <end position="79"/>
    </location>
</feature>
<dbReference type="RefSeq" id="WP_152859848.1">
    <property type="nucleotide sequence ID" value="NZ_VMNX01000010.1"/>
</dbReference>
<evidence type="ECO:0000256" key="1">
    <source>
        <dbReference type="SAM" id="MobiDB-lite"/>
    </source>
</evidence>
<keyword evidence="2" id="KW-0812">Transmembrane</keyword>
<organism evidence="3 4">
    <name type="scientific">Streptomyces acidicola</name>
    <dbReference type="NCBI Taxonomy" id="2596892"/>
    <lineage>
        <taxon>Bacteria</taxon>
        <taxon>Bacillati</taxon>
        <taxon>Actinomycetota</taxon>
        <taxon>Actinomycetes</taxon>
        <taxon>Kitasatosporales</taxon>
        <taxon>Streptomycetaceae</taxon>
        <taxon>Streptomyces</taxon>
    </lineage>
</organism>
<keyword evidence="2" id="KW-0472">Membrane</keyword>
<dbReference type="Proteomes" id="UP000373149">
    <property type="component" value="Unassembled WGS sequence"/>
</dbReference>
<name>A0A5N8WLM3_9ACTN</name>
<feature type="region of interest" description="Disordered" evidence="1">
    <location>
        <begin position="203"/>
        <end position="239"/>
    </location>
</feature>
<keyword evidence="2" id="KW-1133">Transmembrane helix</keyword>
<evidence type="ECO:0000256" key="2">
    <source>
        <dbReference type="SAM" id="Phobius"/>
    </source>
</evidence>
<evidence type="ECO:0000313" key="3">
    <source>
        <dbReference type="EMBL" id="MPY48169.1"/>
    </source>
</evidence>
<dbReference type="AlphaFoldDB" id="A0A5N8WLM3"/>
<accession>A0A5N8WLM3</accession>
<feature type="region of interest" description="Disordered" evidence="1">
    <location>
        <begin position="80"/>
        <end position="102"/>
    </location>
</feature>
<protein>
    <submittedName>
        <fullName evidence="3">Uncharacterized protein</fullName>
    </submittedName>
</protein>